<protein>
    <submittedName>
        <fullName evidence="1">Uncharacterized protein</fullName>
    </submittedName>
</protein>
<dbReference type="OrthoDB" id="2305901at2759"/>
<dbReference type="EMBL" id="ML976616">
    <property type="protein sequence ID" value="KAF1845607.1"/>
    <property type="molecule type" value="Genomic_DNA"/>
</dbReference>
<reference evidence="1" key="1">
    <citation type="submission" date="2020-01" db="EMBL/GenBank/DDBJ databases">
        <authorList>
            <consortium name="DOE Joint Genome Institute"/>
            <person name="Haridas S."/>
            <person name="Albert R."/>
            <person name="Binder M."/>
            <person name="Bloem J."/>
            <person name="Labutti K."/>
            <person name="Salamov A."/>
            <person name="Andreopoulos B."/>
            <person name="Baker S.E."/>
            <person name="Barry K."/>
            <person name="Bills G."/>
            <person name="Bluhm B.H."/>
            <person name="Cannon C."/>
            <person name="Castanera R."/>
            <person name="Culley D.E."/>
            <person name="Daum C."/>
            <person name="Ezra D."/>
            <person name="Gonzalez J.B."/>
            <person name="Henrissat B."/>
            <person name="Kuo A."/>
            <person name="Liang C."/>
            <person name="Lipzen A."/>
            <person name="Lutzoni F."/>
            <person name="Magnuson J."/>
            <person name="Mondo S."/>
            <person name="Nolan M."/>
            <person name="Ohm R."/>
            <person name="Pangilinan J."/>
            <person name="Park H.-J."/>
            <person name="Ramirez L."/>
            <person name="Alfaro M."/>
            <person name="Sun H."/>
            <person name="Tritt A."/>
            <person name="Yoshinaga Y."/>
            <person name="Zwiers L.-H."/>
            <person name="Turgeon B.G."/>
            <person name="Goodwin S.B."/>
            <person name="Spatafora J.W."/>
            <person name="Crous P.W."/>
            <person name="Grigoriev I.V."/>
        </authorList>
    </citation>
    <scope>NUCLEOTIDE SEQUENCE</scope>
    <source>
        <strain evidence="1">CBS 394.84</strain>
    </source>
</reference>
<evidence type="ECO:0000313" key="1">
    <source>
        <dbReference type="EMBL" id="KAF1845607.1"/>
    </source>
</evidence>
<accession>A0A9P4GHW6</accession>
<proteinExistence type="predicted"/>
<comment type="caution">
    <text evidence="1">The sequence shown here is derived from an EMBL/GenBank/DDBJ whole genome shotgun (WGS) entry which is preliminary data.</text>
</comment>
<dbReference type="AlphaFoldDB" id="A0A9P4GHW6"/>
<organism evidence="1 2">
    <name type="scientific">Cucurbitaria berberidis CBS 394.84</name>
    <dbReference type="NCBI Taxonomy" id="1168544"/>
    <lineage>
        <taxon>Eukaryota</taxon>
        <taxon>Fungi</taxon>
        <taxon>Dikarya</taxon>
        <taxon>Ascomycota</taxon>
        <taxon>Pezizomycotina</taxon>
        <taxon>Dothideomycetes</taxon>
        <taxon>Pleosporomycetidae</taxon>
        <taxon>Pleosporales</taxon>
        <taxon>Pleosporineae</taxon>
        <taxon>Cucurbitariaceae</taxon>
        <taxon>Cucurbitaria</taxon>
    </lineage>
</organism>
<dbReference type="SUPFAM" id="SSF52047">
    <property type="entry name" value="RNI-like"/>
    <property type="match status" value="1"/>
</dbReference>
<keyword evidence="2" id="KW-1185">Reference proteome</keyword>
<dbReference type="Proteomes" id="UP000800039">
    <property type="component" value="Unassembled WGS sequence"/>
</dbReference>
<gene>
    <name evidence="1" type="ORF">K460DRAFT_366459</name>
</gene>
<evidence type="ECO:0000313" key="2">
    <source>
        <dbReference type="Proteomes" id="UP000800039"/>
    </source>
</evidence>
<dbReference type="PANTHER" id="PTHR38926">
    <property type="entry name" value="F-BOX DOMAIN CONTAINING PROTEIN, EXPRESSED"/>
    <property type="match status" value="1"/>
</dbReference>
<dbReference type="RefSeq" id="XP_040788170.1">
    <property type="nucleotide sequence ID" value="XM_040933379.1"/>
</dbReference>
<sequence>MAATEAAADRRIVSSVLHHLSDMKYKERRQLGPDQPVEFMEFRPTLVPSILVNKMWADEGTSLLWKRYPHLPALSGMNFDRRQEYANKVERLFVLGPSSDSDEDLTYLEGLTWPNLTSLELEVDWKAHGRSFENMLHEGLEHLEFSGPQTGDSKFIAEVLLPTLFAPCRNLQSVHFGPSAIDPEDPVHTRALSDVLDSVPSIKDVRIMNTNFFGKDLLFGRLIQRPGLEALELDLDPGLQLLSQLSSPSALSSPFASLKHLHIMCYPEIALALPGHLRHIEDLQLDVARIPNQPFLDSDMSILDELLDALSQCPKLQSLRVNIGQLALNFPSSSSWPLLSGTTLIKLATGCSKLQDLSLLASESAAIDGSIISSAQFDEFCRNAPHLKNLSLKFHPSTVIALESVAIQSLGKHCALLEVLRLKSALQLPTSTVLDVPSRSDTARATSTPSQMIDNPPVITVNGITHGDYPGTQTVSVKPLFPRLTHLALARPQSILSIVNDTYTISSSSQPSSMIDSSIEEDLVRTWAQYLLANFPRLEILEAWGDWAGLDNESLIYFLPLEEVLASTWEFLSGVEQDMWEDGVDSDDLGADVEDWGDEFEEDISFDSHGSGEDWEKASLINEFPVQDIHSVHLEAYEEEPEGSITPGGKPDKEKEAFFEHVKGQYIG</sequence>
<name>A0A9P4GHW6_9PLEO</name>
<dbReference type="GeneID" id="63850630"/>
<dbReference type="InterPro" id="IPR032675">
    <property type="entry name" value="LRR_dom_sf"/>
</dbReference>
<dbReference type="Gene3D" id="3.80.10.10">
    <property type="entry name" value="Ribonuclease Inhibitor"/>
    <property type="match status" value="1"/>
</dbReference>
<dbReference type="PANTHER" id="PTHR38926:SF5">
    <property type="entry name" value="F-BOX AND LEUCINE-RICH REPEAT PROTEIN 6"/>
    <property type="match status" value="1"/>
</dbReference>